<keyword evidence="5 6" id="KW-0472">Membrane</keyword>
<feature type="transmembrane region" description="Helical" evidence="6">
    <location>
        <begin position="149"/>
        <end position="173"/>
    </location>
</feature>
<dbReference type="Pfam" id="PF01810">
    <property type="entry name" value="LysE"/>
    <property type="match status" value="1"/>
</dbReference>
<feature type="transmembrane region" description="Helical" evidence="6">
    <location>
        <begin position="70"/>
        <end position="91"/>
    </location>
</feature>
<dbReference type="EMBL" id="JBHULX010000039">
    <property type="protein sequence ID" value="MFD2592923.1"/>
    <property type="molecule type" value="Genomic_DNA"/>
</dbReference>
<dbReference type="PANTHER" id="PTHR30086:SF20">
    <property type="entry name" value="ARGININE EXPORTER PROTEIN ARGO-RELATED"/>
    <property type="match status" value="1"/>
</dbReference>
<evidence type="ECO:0000313" key="7">
    <source>
        <dbReference type="EMBL" id="MFD2592923.1"/>
    </source>
</evidence>
<feature type="transmembrane region" description="Helical" evidence="6">
    <location>
        <begin position="12"/>
        <end position="31"/>
    </location>
</feature>
<dbReference type="PIRSF" id="PIRSF006324">
    <property type="entry name" value="LeuE"/>
    <property type="match status" value="1"/>
</dbReference>
<evidence type="ECO:0000256" key="4">
    <source>
        <dbReference type="ARBA" id="ARBA00022989"/>
    </source>
</evidence>
<keyword evidence="2" id="KW-1003">Cell membrane</keyword>
<evidence type="ECO:0000256" key="2">
    <source>
        <dbReference type="ARBA" id="ARBA00022475"/>
    </source>
</evidence>
<evidence type="ECO:0000256" key="5">
    <source>
        <dbReference type="ARBA" id="ARBA00023136"/>
    </source>
</evidence>
<keyword evidence="3 6" id="KW-0812">Transmembrane</keyword>
<comment type="caution">
    <text evidence="7">The sequence shown here is derived from an EMBL/GenBank/DDBJ whole genome shotgun (WGS) entry which is preliminary data.</text>
</comment>
<sequence length="221" mass="24237">MILPDFDHMLLFLVAASILILVPGPSVLYIIAKSVEQGYKAGIVSVLGIGIGSLLHVIAAAIGISSIVMASATAFSIIKYIGAAYLIYLGIKKFFEKEPSTAIPIEVKSKKLKTIFYEGILVNTFNPKTAIFFLSFLPQFISVEKGGNASQILFLGILFTIYAILSDTIYVLLSVKLSAWISGSKKYLKRQKKFMAIIYILLGIITLTMDQQHSKHTLPTK</sequence>
<proteinExistence type="predicted"/>
<dbReference type="InterPro" id="IPR001123">
    <property type="entry name" value="LeuE-type"/>
</dbReference>
<reference evidence="8" key="1">
    <citation type="journal article" date="2019" name="Int. J. Syst. Evol. Microbiol.">
        <title>The Global Catalogue of Microorganisms (GCM) 10K type strain sequencing project: providing services to taxonomists for standard genome sequencing and annotation.</title>
        <authorList>
            <consortium name="The Broad Institute Genomics Platform"/>
            <consortium name="The Broad Institute Genome Sequencing Center for Infectious Disease"/>
            <person name="Wu L."/>
            <person name="Ma J."/>
        </authorList>
    </citation>
    <scope>NUCLEOTIDE SEQUENCE [LARGE SCALE GENOMIC DNA]</scope>
    <source>
        <strain evidence="8">KCTC 42423</strain>
    </source>
</reference>
<comment type="subcellular location">
    <subcellularLocation>
        <location evidence="1">Cell membrane</location>
        <topology evidence="1">Multi-pass membrane protein</topology>
    </subcellularLocation>
</comment>
<keyword evidence="8" id="KW-1185">Reference proteome</keyword>
<evidence type="ECO:0000256" key="6">
    <source>
        <dbReference type="SAM" id="Phobius"/>
    </source>
</evidence>
<dbReference type="PANTHER" id="PTHR30086">
    <property type="entry name" value="ARGININE EXPORTER PROTEIN ARGO"/>
    <property type="match status" value="1"/>
</dbReference>
<evidence type="ECO:0000256" key="3">
    <source>
        <dbReference type="ARBA" id="ARBA00022692"/>
    </source>
</evidence>
<evidence type="ECO:0000256" key="1">
    <source>
        <dbReference type="ARBA" id="ARBA00004651"/>
    </source>
</evidence>
<dbReference type="Proteomes" id="UP001597459">
    <property type="component" value="Unassembled WGS sequence"/>
</dbReference>
<feature type="transmembrane region" description="Helical" evidence="6">
    <location>
        <begin position="115"/>
        <end position="137"/>
    </location>
</feature>
<protein>
    <submittedName>
        <fullName evidence="7">LysE family translocator</fullName>
    </submittedName>
</protein>
<name>A0ABW5NEE6_9FLAO</name>
<feature type="transmembrane region" description="Helical" evidence="6">
    <location>
        <begin position="194"/>
        <end position="211"/>
    </location>
</feature>
<gene>
    <name evidence="7" type="ORF">ACFSTE_18945</name>
</gene>
<accession>A0ABW5NEE6</accession>
<keyword evidence="4 6" id="KW-1133">Transmembrane helix</keyword>
<feature type="transmembrane region" description="Helical" evidence="6">
    <location>
        <begin position="43"/>
        <end position="64"/>
    </location>
</feature>
<organism evidence="7 8">
    <name type="scientific">Aquimarina hainanensis</name>
    <dbReference type="NCBI Taxonomy" id="1578017"/>
    <lineage>
        <taxon>Bacteria</taxon>
        <taxon>Pseudomonadati</taxon>
        <taxon>Bacteroidota</taxon>
        <taxon>Flavobacteriia</taxon>
        <taxon>Flavobacteriales</taxon>
        <taxon>Flavobacteriaceae</taxon>
        <taxon>Aquimarina</taxon>
    </lineage>
</organism>
<evidence type="ECO:0000313" key="8">
    <source>
        <dbReference type="Proteomes" id="UP001597459"/>
    </source>
</evidence>
<dbReference type="RefSeq" id="WP_378255109.1">
    <property type="nucleotide sequence ID" value="NZ_JBHSJV010000001.1"/>
</dbReference>